<dbReference type="EMBL" id="FXTQ01000007">
    <property type="protein sequence ID" value="SMO92411.1"/>
    <property type="molecule type" value="Genomic_DNA"/>
</dbReference>
<proteinExistence type="predicted"/>
<evidence type="ECO:0000313" key="1">
    <source>
        <dbReference type="EMBL" id="SMO92411.1"/>
    </source>
</evidence>
<sequence>MKMMNNRYPLEWLDDLILERFGSNGMDGELTREQLVAISEDAAKESVKIQVRIKNEIFALKRKKQIRLLVRKYHSTLIFLLDAMADRQKEDAFQNAALSRCGEDIIRCIDGLLSFLEQRYSGYLSLDERMPIVYLLVSRKEARLKLKRLQKIQTGSGQVQQALGAVVEELGQSLSMQGRSRATFRQVIYERTLLNELLQIDYSQEEAMIALLDRKLVSLNFNSAVYINLLISRFMSGLEERESLSEKLGFLSYHLKEVTQIPSGGKLFFNAGLEPVKTVLENWFRRELEYLEKQMELAGGQGLASSDQKHENKLECDLSADQIGIILRAADEARVVKSRSMSLVFQRIVPHLSTAFKRDLSYQSVRSKSYNAEENDKNIAILTLEKMIRKIRSY</sequence>
<dbReference type="AlphaFoldDB" id="A0A521F9W7"/>
<evidence type="ECO:0000313" key="2">
    <source>
        <dbReference type="Proteomes" id="UP000319267"/>
    </source>
</evidence>
<name>A0A521F9W7_9FLAO</name>
<reference evidence="1 2" key="1">
    <citation type="submission" date="2017-05" db="EMBL/GenBank/DDBJ databases">
        <authorList>
            <person name="Varghese N."/>
            <person name="Submissions S."/>
        </authorList>
    </citation>
    <scope>NUCLEOTIDE SEQUENCE [LARGE SCALE GENOMIC DNA]</scope>
    <source>
        <strain evidence="1 2">DSM 29982</strain>
    </source>
</reference>
<gene>
    <name evidence="1" type="ORF">SAMN06265220_10753</name>
</gene>
<organism evidence="1 2">
    <name type="scientific">Flavobacterium nitrogenifigens</name>
    <dbReference type="NCBI Taxonomy" id="1617283"/>
    <lineage>
        <taxon>Bacteria</taxon>
        <taxon>Pseudomonadati</taxon>
        <taxon>Bacteroidota</taxon>
        <taxon>Flavobacteriia</taxon>
        <taxon>Flavobacteriales</taxon>
        <taxon>Flavobacteriaceae</taxon>
        <taxon>Flavobacterium</taxon>
    </lineage>
</organism>
<protein>
    <submittedName>
        <fullName evidence="1">Uncharacterized protein</fullName>
    </submittedName>
</protein>
<accession>A0A521F9W7</accession>
<dbReference type="Proteomes" id="UP000319267">
    <property type="component" value="Unassembled WGS sequence"/>
</dbReference>
<keyword evidence="2" id="KW-1185">Reference proteome</keyword>